<dbReference type="Gene3D" id="3.30.160.60">
    <property type="entry name" value="Classic Zinc Finger"/>
    <property type="match status" value="4"/>
</dbReference>
<feature type="domain" description="C2HC/C3H-type" evidence="7">
    <location>
        <begin position="687"/>
        <end position="716"/>
    </location>
</feature>
<feature type="domain" description="C2HC/C3H-type" evidence="7">
    <location>
        <begin position="89"/>
        <end position="118"/>
    </location>
</feature>
<evidence type="ECO:0000256" key="2">
    <source>
        <dbReference type="ARBA" id="ARBA00022737"/>
    </source>
</evidence>
<feature type="compositionally biased region" description="Basic and acidic residues" evidence="6">
    <location>
        <begin position="643"/>
        <end position="654"/>
    </location>
</feature>
<keyword evidence="2" id="KW-0677">Repeat</keyword>
<dbReference type="Proteomes" id="UP000674318">
    <property type="component" value="Unassembled WGS sequence"/>
</dbReference>
<gene>
    <name evidence="8" type="ORF">JKF63_06490</name>
</gene>
<evidence type="ECO:0000256" key="5">
    <source>
        <dbReference type="PROSITE-ProRule" id="PRU01371"/>
    </source>
</evidence>
<comment type="caution">
    <text evidence="8">The sequence shown here is derived from an EMBL/GenBank/DDBJ whole genome shotgun (WGS) entry which is preliminary data.</text>
</comment>
<feature type="region of interest" description="Disordered" evidence="6">
    <location>
        <begin position="51"/>
        <end position="70"/>
    </location>
</feature>
<protein>
    <recommendedName>
        <fullName evidence="7">C2HC/C3H-type domain-containing protein</fullName>
    </recommendedName>
</protein>
<dbReference type="PANTHER" id="PTHR13555">
    <property type="entry name" value="C2H2 ZINC FINGER CGI-62-RELATED"/>
    <property type="match status" value="1"/>
</dbReference>
<evidence type="ECO:0000256" key="6">
    <source>
        <dbReference type="SAM" id="MobiDB-lite"/>
    </source>
</evidence>
<feature type="region of interest" description="Disordered" evidence="6">
    <location>
        <begin position="614"/>
        <end position="654"/>
    </location>
</feature>
<dbReference type="Pfam" id="PF13913">
    <property type="entry name" value="zf-C2HC_2"/>
    <property type="match status" value="6"/>
</dbReference>
<keyword evidence="1" id="KW-0479">Metal-binding</keyword>
<evidence type="ECO:0000256" key="3">
    <source>
        <dbReference type="ARBA" id="ARBA00022771"/>
    </source>
</evidence>
<dbReference type="OrthoDB" id="265955at2759"/>
<dbReference type="FunFam" id="3.30.160.60:FF:001258">
    <property type="entry name" value="Uncharacterized protein TCIL3000_10_13860"/>
    <property type="match status" value="2"/>
</dbReference>
<dbReference type="GO" id="GO:0008270">
    <property type="term" value="F:zinc ion binding"/>
    <property type="evidence" value="ECO:0007669"/>
    <property type="project" value="UniProtKB-KW"/>
</dbReference>
<dbReference type="EMBL" id="JAFJZO010000018">
    <property type="protein sequence ID" value="KAG5507541.1"/>
    <property type="molecule type" value="Genomic_DNA"/>
</dbReference>
<proteinExistence type="predicted"/>
<keyword evidence="4" id="KW-0862">Zinc</keyword>
<dbReference type="Pfam" id="PF12773">
    <property type="entry name" value="DZR"/>
    <property type="match status" value="1"/>
</dbReference>
<feature type="region of interest" description="Disordered" evidence="6">
    <location>
        <begin position="445"/>
        <end position="470"/>
    </location>
</feature>
<organism evidence="8 9">
    <name type="scientific">Porcisia hertigi</name>
    <dbReference type="NCBI Taxonomy" id="2761500"/>
    <lineage>
        <taxon>Eukaryota</taxon>
        <taxon>Discoba</taxon>
        <taxon>Euglenozoa</taxon>
        <taxon>Kinetoplastea</taxon>
        <taxon>Metakinetoplastina</taxon>
        <taxon>Trypanosomatida</taxon>
        <taxon>Trypanosomatidae</taxon>
        <taxon>Leishmaniinae</taxon>
        <taxon>Porcisia</taxon>
    </lineage>
</organism>
<evidence type="ECO:0000259" key="7">
    <source>
        <dbReference type="PROSITE" id="PS52027"/>
    </source>
</evidence>
<dbReference type="KEGG" id="phet:94292516"/>
<keyword evidence="3 5" id="KW-0863">Zinc-finger</keyword>
<reference evidence="8 9" key="1">
    <citation type="submission" date="2021-02" db="EMBL/GenBank/DDBJ databases">
        <title>Porcisia hertigi Genome sequencing and assembly.</title>
        <authorList>
            <person name="Almutairi H."/>
            <person name="Gatherer D."/>
        </authorList>
    </citation>
    <scope>NUCLEOTIDE SEQUENCE [LARGE SCALE GENOMIC DNA]</scope>
    <source>
        <strain evidence="8 9">C119</strain>
    </source>
</reference>
<dbReference type="InterPro" id="IPR036283">
    <property type="entry name" value="NOB1_Zf-like_sf"/>
</dbReference>
<evidence type="ECO:0000256" key="1">
    <source>
        <dbReference type="ARBA" id="ARBA00022723"/>
    </source>
</evidence>
<evidence type="ECO:0000313" key="9">
    <source>
        <dbReference type="Proteomes" id="UP000674318"/>
    </source>
</evidence>
<feature type="compositionally biased region" description="Polar residues" evidence="6">
    <location>
        <begin position="292"/>
        <end position="308"/>
    </location>
</feature>
<evidence type="ECO:0000256" key="4">
    <source>
        <dbReference type="ARBA" id="ARBA00022833"/>
    </source>
</evidence>
<evidence type="ECO:0000313" key="8">
    <source>
        <dbReference type="EMBL" id="KAG5507541.1"/>
    </source>
</evidence>
<dbReference type="AlphaFoldDB" id="A0A836IA56"/>
<dbReference type="PANTHER" id="PTHR13555:SF65">
    <property type="entry name" value="C2H2-TYPE DOMAIN-CONTAINING PROTEIN"/>
    <property type="match status" value="1"/>
</dbReference>
<feature type="region of interest" description="Disordered" evidence="6">
    <location>
        <begin position="501"/>
        <end position="584"/>
    </location>
</feature>
<keyword evidence="9" id="KW-1185">Reference proteome</keyword>
<feature type="compositionally biased region" description="Low complexity" evidence="6">
    <location>
        <begin position="274"/>
        <end position="291"/>
    </location>
</feature>
<feature type="compositionally biased region" description="Gly residues" evidence="6">
    <location>
        <begin position="129"/>
        <end position="139"/>
    </location>
</feature>
<name>A0A836IA56_9TRYP</name>
<dbReference type="InterPro" id="IPR049899">
    <property type="entry name" value="Znf_C2HC_C3H"/>
</dbReference>
<dbReference type="PROSITE" id="PS52027">
    <property type="entry name" value="ZF_C2HC_C3H"/>
    <property type="match status" value="4"/>
</dbReference>
<feature type="domain" description="C2HC/C3H-type" evidence="7">
    <location>
        <begin position="232"/>
        <end position="261"/>
    </location>
</feature>
<feature type="region of interest" description="Disordered" evidence="6">
    <location>
        <begin position="116"/>
        <end position="154"/>
    </location>
</feature>
<sequence length="724" mass="78041">MRPLMAGSKSASQRPQLRVCYLCGQQFGSTSIGIHVPQCYQKKLSQWEVNDPAVRGPKPKHPDSVKWKGGNGVSAEAINKEQYQEYNAQLVPCPNCARTFLPDRLPVHLRGCKGNSKEAASQSKRKAGSIGGNASGGGARKGEPQSASRNRALSSGPPVLPTCYLCGQQFGTASIGIHVPQCYEKKLAQWQNADPHLRGQPPKHPDTVNWRGRSDASAREQAEDQFQEFINNLEPCPNCGRKFLPDRLVVHLRSCRRDNPAKAVSPSNAKSGGSPAVSPRPSTPAATAADTGNSHNIGGSDASRSGRPQTQEQQLTSSTSEDRINPKRNRLPRSTTIPAESRECPQCKSVEYGTDAKFCRECGHSFTTKGLSDPCQHCGERIPRGSRFCGTCGQPVHDASEPERTPGGSNENVSAARSVVCPACKAISDIDGNFCDNCGAALGTAGATPSPKSATAASSAPRSAGATPRRTQLHCTKCKETVEDTAAIFCEDCGGRLEKLESSTEQDGGPSQGASCTLPPLGDVRRTGAKVEKPQRPTASEPQCKASLPVVNPASRVPSAGRTVRPSEDECDNTEGPLYGEDDAERLPCSHCGRRFAPESLARHEHVCASQKKRRVFNATKQRQPEGAPAPRRDLPTKAPNAPKRDWKAESEAFRRALREARQVDQVLKAGGTAKDLPPPTYSVNPDYIPCPHCQRRFAPDVASRHIPRCANTVNRPKPPPRRR</sequence>
<feature type="region of interest" description="Disordered" evidence="6">
    <location>
        <begin position="257"/>
        <end position="338"/>
    </location>
</feature>
<feature type="compositionally biased region" description="Low complexity" evidence="6">
    <location>
        <begin position="309"/>
        <end position="319"/>
    </location>
</feature>
<dbReference type="InterPro" id="IPR025874">
    <property type="entry name" value="DZR"/>
</dbReference>
<accession>A0A836IA56</accession>
<feature type="region of interest" description="Disordered" evidence="6">
    <location>
        <begin position="194"/>
        <end position="220"/>
    </location>
</feature>
<dbReference type="RefSeq" id="XP_067757856.1">
    <property type="nucleotide sequence ID" value="XM_067902439.1"/>
</dbReference>
<dbReference type="SUPFAM" id="SSF144206">
    <property type="entry name" value="NOB1 zinc finger-like"/>
    <property type="match status" value="1"/>
</dbReference>
<feature type="domain" description="C2HC/C3H-type" evidence="7">
    <location>
        <begin position="585"/>
        <end position="614"/>
    </location>
</feature>
<dbReference type="InterPro" id="IPR026319">
    <property type="entry name" value="ZC2HC1A/B-like"/>
</dbReference>
<feature type="compositionally biased region" description="Basic and acidic residues" evidence="6">
    <location>
        <begin position="523"/>
        <end position="535"/>
    </location>
</feature>
<dbReference type="GeneID" id="94292516"/>